<feature type="transmembrane region" description="Helical" evidence="1">
    <location>
        <begin position="21"/>
        <end position="39"/>
    </location>
</feature>
<evidence type="ECO:0000313" key="3">
    <source>
        <dbReference type="EMBL" id="TKK84751.1"/>
    </source>
</evidence>
<name>A0A1W6QY22_ENTFL</name>
<reference evidence="2" key="1">
    <citation type="submission" date="2016-12" db="EMBL/GenBank/DDBJ databases">
        <title>Characterization of a Plasmid Isolated from Enterococcus faecalis found in the Fecal Material of a Blue Whale.</title>
        <authorList>
            <person name="McLaughlin R."/>
        </authorList>
    </citation>
    <scope>NUCLEOTIDE SEQUENCE</scope>
    <source>
        <strain evidence="2">3</strain>
        <plasmid evidence="2">pGTC3</plasmid>
    </source>
</reference>
<dbReference type="Proteomes" id="UP000305511">
    <property type="component" value="Unassembled WGS sequence"/>
</dbReference>
<keyword evidence="1" id="KW-0472">Membrane</keyword>
<keyword evidence="1" id="KW-1133">Transmembrane helix</keyword>
<gene>
    <name evidence="3" type="ORF">EY666_09945</name>
</gene>
<keyword evidence="2" id="KW-0614">Plasmid</keyword>
<evidence type="ECO:0000313" key="4">
    <source>
        <dbReference type="Proteomes" id="UP000305511"/>
    </source>
</evidence>
<dbReference type="AlphaFoldDB" id="A0A1W6QY22"/>
<feature type="transmembrane region" description="Helical" evidence="1">
    <location>
        <begin position="45"/>
        <end position="63"/>
    </location>
</feature>
<organism evidence="2">
    <name type="scientific">Enterococcus faecalis</name>
    <name type="common">Streptococcus faecalis</name>
    <dbReference type="NCBI Taxonomy" id="1351"/>
    <lineage>
        <taxon>Bacteria</taxon>
        <taxon>Bacillati</taxon>
        <taxon>Bacillota</taxon>
        <taxon>Bacilli</taxon>
        <taxon>Lactobacillales</taxon>
        <taxon>Enterococcaceae</taxon>
        <taxon>Enterococcus</taxon>
    </lineage>
</organism>
<protein>
    <recommendedName>
        <fullName evidence="5">PrgI family protein</fullName>
    </recommendedName>
</protein>
<geneLocation type="plasmid" evidence="2">
    <name>pGTC3</name>
</geneLocation>
<proteinExistence type="predicted"/>
<evidence type="ECO:0000256" key="1">
    <source>
        <dbReference type="SAM" id="Phobius"/>
    </source>
</evidence>
<accession>A0A1W6QY22</accession>
<dbReference type="EMBL" id="SIYF01000230">
    <property type="protein sequence ID" value="TKK84751.1"/>
    <property type="molecule type" value="Genomic_DNA"/>
</dbReference>
<dbReference type="EMBL" id="KY303941">
    <property type="protein sequence ID" value="ARO46269.1"/>
    <property type="molecule type" value="Genomic_DNA"/>
</dbReference>
<evidence type="ECO:0008006" key="5">
    <source>
        <dbReference type="Google" id="ProtNLM"/>
    </source>
</evidence>
<keyword evidence="1" id="KW-0812">Transmembrane</keyword>
<sequence length="103" mass="11977">MRRQIPVPKRLIEKEKYNQKLSLKDALLAVLAIPFGFLLSTFFVGIFKVIVLILFPITVYFLISPSEVHNKKNFQVILRAFYKTRGVYHPIHPPKAEEEDHGN</sequence>
<dbReference type="RefSeq" id="WP_014862497.1">
    <property type="nucleotide sequence ID" value="NZ_AP025272.1"/>
</dbReference>
<evidence type="ECO:0000313" key="2">
    <source>
        <dbReference type="EMBL" id="ARO46269.1"/>
    </source>
</evidence>
<reference evidence="3 4" key="2">
    <citation type="submission" date="2019-02" db="EMBL/GenBank/DDBJ databases">
        <title>Bacteria dissemination in different level of health care in South Africa: the effectiveness of infections prevention and control.</title>
        <authorList>
            <person name="Shobo C."/>
            <person name="Amoako D.G."/>
            <person name="Allam M."/>
            <person name="Ismail A."/>
            <person name="Bester L.A."/>
            <person name="Essack S.Y."/>
        </authorList>
    </citation>
    <scope>NUCLEOTIDE SEQUENCE [LARGE SCALE GENOMIC DNA]</scope>
    <source>
        <strain evidence="3 4">2SIL2</strain>
    </source>
</reference>